<keyword evidence="9" id="KW-1185">Reference proteome</keyword>
<dbReference type="Proteomes" id="UP000192247">
    <property type="component" value="Unassembled WGS sequence"/>
</dbReference>
<dbReference type="PANTHER" id="PTHR12352:SF3">
    <property type="entry name" value="NIDOGEN-2"/>
    <property type="match status" value="1"/>
</dbReference>
<evidence type="ECO:0000256" key="5">
    <source>
        <dbReference type="PROSITE-ProRule" id="PRU00500"/>
    </source>
</evidence>
<accession>A0A1V9XXK8</accession>
<dbReference type="STRING" id="418985.A0A1V9XXK8"/>
<dbReference type="GO" id="GO:0007160">
    <property type="term" value="P:cell-matrix adhesion"/>
    <property type="evidence" value="ECO:0007669"/>
    <property type="project" value="TreeGrafter"/>
</dbReference>
<comment type="subcellular location">
    <subcellularLocation>
        <location evidence="1">Secreted</location>
    </subcellularLocation>
</comment>
<evidence type="ECO:0000259" key="7">
    <source>
        <dbReference type="PROSITE" id="PS51162"/>
    </source>
</evidence>
<keyword evidence="2" id="KW-0964">Secreted</keyword>
<dbReference type="InParanoid" id="A0A1V9XXK8"/>
<keyword evidence="4 5" id="KW-1015">Disulfide bond</keyword>
<dbReference type="PROSITE" id="PS51162">
    <property type="entry name" value="THYROGLOBULIN_1_2"/>
    <property type="match status" value="2"/>
</dbReference>
<dbReference type="PROSITE" id="PS00484">
    <property type="entry name" value="THYROGLOBULIN_1_1"/>
    <property type="match status" value="1"/>
</dbReference>
<dbReference type="EMBL" id="MNPL01002512">
    <property type="protein sequence ID" value="OQR78210.1"/>
    <property type="molecule type" value="Genomic_DNA"/>
</dbReference>
<reference evidence="8 9" key="1">
    <citation type="journal article" date="2017" name="Gigascience">
        <title>Draft genome of the honey bee ectoparasitic mite, Tropilaelaps mercedesae, is shaped by the parasitic life history.</title>
        <authorList>
            <person name="Dong X."/>
            <person name="Armstrong S.D."/>
            <person name="Xia D."/>
            <person name="Makepeace B.L."/>
            <person name="Darby A.C."/>
            <person name="Kadowaki T."/>
        </authorList>
    </citation>
    <scope>NUCLEOTIDE SEQUENCE [LARGE SCALE GENOMIC DNA]</scope>
    <source>
        <strain evidence="8">Wuxi-XJTLU</strain>
    </source>
</reference>
<dbReference type="AlphaFoldDB" id="A0A1V9XXK8"/>
<evidence type="ECO:0000256" key="3">
    <source>
        <dbReference type="ARBA" id="ARBA00022737"/>
    </source>
</evidence>
<dbReference type="InterPro" id="IPR000716">
    <property type="entry name" value="Thyroglobulin_1"/>
</dbReference>
<comment type="caution">
    <text evidence="5">Lacks conserved residue(s) required for the propagation of feature annotation.</text>
</comment>
<evidence type="ECO:0000256" key="1">
    <source>
        <dbReference type="ARBA" id="ARBA00004613"/>
    </source>
</evidence>
<dbReference type="PANTHER" id="PTHR12352">
    <property type="entry name" value="SECRETED MODULAR CALCIUM-BINDING PROTEIN"/>
    <property type="match status" value="1"/>
</dbReference>
<dbReference type="Gene3D" id="4.10.800.10">
    <property type="entry name" value="Thyroglobulin type-1"/>
    <property type="match status" value="2"/>
</dbReference>
<evidence type="ECO:0000313" key="9">
    <source>
        <dbReference type="Proteomes" id="UP000192247"/>
    </source>
</evidence>
<feature type="domain" description="Thyroglobulin type-1" evidence="7">
    <location>
        <begin position="75"/>
        <end position="141"/>
    </location>
</feature>
<feature type="domain" description="Thyroglobulin type-1" evidence="7">
    <location>
        <begin position="14"/>
        <end position="68"/>
    </location>
</feature>
<dbReference type="OrthoDB" id="6419089at2759"/>
<dbReference type="SUPFAM" id="SSF57610">
    <property type="entry name" value="Thyroglobulin type-1 domain"/>
    <property type="match status" value="2"/>
</dbReference>
<proteinExistence type="predicted"/>
<dbReference type="InterPro" id="IPR036857">
    <property type="entry name" value="Thyroglobulin_1_sf"/>
</dbReference>
<evidence type="ECO:0000256" key="4">
    <source>
        <dbReference type="ARBA" id="ARBA00023157"/>
    </source>
</evidence>
<organism evidence="8 9">
    <name type="scientific">Tropilaelaps mercedesae</name>
    <dbReference type="NCBI Taxonomy" id="418985"/>
    <lineage>
        <taxon>Eukaryota</taxon>
        <taxon>Metazoa</taxon>
        <taxon>Ecdysozoa</taxon>
        <taxon>Arthropoda</taxon>
        <taxon>Chelicerata</taxon>
        <taxon>Arachnida</taxon>
        <taxon>Acari</taxon>
        <taxon>Parasitiformes</taxon>
        <taxon>Mesostigmata</taxon>
        <taxon>Gamasina</taxon>
        <taxon>Dermanyssoidea</taxon>
        <taxon>Laelapidae</taxon>
        <taxon>Tropilaelaps</taxon>
    </lineage>
</organism>
<dbReference type="SMART" id="SM00211">
    <property type="entry name" value="TY"/>
    <property type="match status" value="2"/>
</dbReference>
<feature type="disulfide bond" evidence="5">
    <location>
        <begin position="51"/>
        <end position="58"/>
    </location>
</feature>
<comment type="caution">
    <text evidence="8">The sequence shown here is derived from an EMBL/GenBank/DDBJ whole genome shotgun (WGS) entry which is preliminary data.</text>
</comment>
<dbReference type="InterPro" id="IPR051950">
    <property type="entry name" value="Dev_reg/Prot_inhib"/>
</dbReference>
<dbReference type="GO" id="GO:0005615">
    <property type="term" value="C:extracellular space"/>
    <property type="evidence" value="ECO:0007669"/>
    <property type="project" value="TreeGrafter"/>
</dbReference>
<gene>
    <name evidence="8" type="ORF">BIW11_00342</name>
</gene>
<evidence type="ECO:0000256" key="6">
    <source>
        <dbReference type="SAM" id="SignalP"/>
    </source>
</evidence>
<dbReference type="Pfam" id="PF00086">
    <property type="entry name" value="Thyroglobulin_1"/>
    <property type="match status" value="2"/>
</dbReference>
<name>A0A1V9XXK8_9ACAR</name>
<feature type="chain" id="PRO_5012528937" evidence="6">
    <location>
        <begin position="16"/>
        <end position="141"/>
    </location>
</feature>
<evidence type="ECO:0000256" key="2">
    <source>
        <dbReference type="ARBA" id="ARBA00022525"/>
    </source>
</evidence>
<keyword evidence="3" id="KW-0677">Repeat</keyword>
<sequence length="141" mass="15700">MKAVILAVLLTYAAASCMDERTTAIAEGHDQRPGGFVPTCIANGNWAPRQCQPNTGMCHCRLPDGIKINEGSRELRYCECPIENYRKTKRGLLGVHRPKCQKNGLFEKIQCHEGYCYCADESTGKRVSEFVVSSSHCELQC</sequence>
<protein>
    <submittedName>
        <fullName evidence="8">Thyroglobulin isoform 1</fullName>
    </submittedName>
</protein>
<dbReference type="GO" id="GO:0005604">
    <property type="term" value="C:basement membrane"/>
    <property type="evidence" value="ECO:0007669"/>
    <property type="project" value="TreeGrafter"/>
</dbReference>
<dbReference type="CDD" id="cd00191">
    <property type="entry name" value="TY"/>
    <property type="match status" value="1"/>
</dbReference>
<dbReference type="PROSITE" id="PS51257">
    <property type="entry name" value="PROKAR_LIPOPROTEIN"/>
    <property type="match status" value="1"/>
</dbReference>
<evidence type="ECO:0000313" key="8">
    <source>
        <dbReference type="EMBL" id="OQR78210.1"/>
    </source>
</evidence>
<keyword evidence="6" id="KW-0732">Signal</keyword>
<feature type="signal peptide" evidence="6">
    <location>
        <begin position="1"/>
        <end position="15"/>
    </location>
</feature>